<dbReference type="KEGG" id="ock:EXM22_02550"/>
<evidence type="ECO:0000259" key="9">
    <source>
        <dbReference type="Pfam" id="PF07992"/>
    </source>
</evidence>
<dbReference type="Pfam" id="PF07992">
    <property type="entry name" value="Pyr_redox_2"/>
    <property type="match status" value="1"/>
</dbReference>
<evidence type="ECO:0000256" key="6">
    <source>
        <dbReference type="ARBA" id="ARBA00023027"/>
    </source>
</evidence>
<dbReference type="SUPFAM" id="SSF51905">
    <property type="entry name" value="FAD/NAD(P)-binding domain"/>
    <property type="match status" value="2"/>
</dbReference>
<name>A0A5C1QHE9_9SPIO</name>
<evidence type="ECO:0000313" key="11">
    <source>
        <dbReference type="Proteomes" id="UP000324209"/>
    </source>
</evidence>
<comment type="similarity">
    <text evidence="1">Belongs to the NADH dehydrogenase family.</text>
</comment>
<proteinExistence type="inferred from homology"/>
<keyword evidence="11" id="KW-1185">Reference proteome</keyword>
<protein>
    <recommendedName>
        <fullName evidence="2">NADH:ubiquinone reductase (non-electrogenic)</fullName>
        <ecNumber evidence="2">1.6.5.9</ecNumber>
    </recommendedName>
</protein>
<keyword evidence="6" id="KW-0520">NAD</keyword>
<keyword evidence="8" id="KW-0472">Membrane</keyword>
<evidence type="ECO:0000256" key="4">
    <source>
        <dbReference type="ARBA" id="ARBA00022827"/>
    </source>
</evidence>
<reference evidence="10 11" key="1">
    <citation type="submission" date="2019-02" db="EMBL/GenBank/DDBJ databases">
        <title>Complete Genome Sequence and Methylome Analysis of free living Spirochaetas.</title>
        <authorList>
            <person name="Fomenkov A."/>
            <person name="Dubinina G."/>
            <person name="Leshcheva N."/>
            <person name="Mikheeva N."/>
            <person name="Grabovich M."/>
            <person name="Vincze T."/>
            <person name="Roberts R.J."/>
        </authorList>
    </citation>
    <scope>NUCLEOTIDE SEQUENCE [LARGE SCALE GENOMIC DNA]</scope>
    <source>
        <strain evidence="10 11">K2</strain>
    </source>
</reference>
<dbReference type="InterPro" id="IPR036188">
    <property type="entry name" value="FAD/NAD-bd_sf"/>
</dbReference>
<dbReference type="PANTHER" id="PTHR43706:SF47">
    <property type="entry name" value="EXTERNAL NADH-UBIQUINONE OXIDOREDUCTASE 1, MITOCHONDRIAL-RELATED"/>
    <property type="match status" value="1"/>
</dbReference>
<evidence type="ECO:0000256" key="7">
    <source>
        <dbReference type="ARBA" id="ARBA00047599"/>
    </source>
</evidence>
<dbReference type="EC" id="1.6.5.9" evidence="2"/>
<feature type="transmembrane region" description="Helical" evidence="8">
    <location>
        <begin position="635"/>
        <end position="658"/>
    </location>
</feature>
<dbReference type="Proteomes" id="UP000324209">
    <property type="component" value="Chromosome"/>
</dbReference>
<dbReference type="GO" id="GO:0050136">
    <property type="term" value="F:NADH dehydrogenase (quinone) (non-electrogenic) activity"/>
    <property type="evidence" value="ECO:0007669"/>
    <property type="project" value="UniProtKB-EC"/>
</dbReference>
<keyword evidence="3" id="KW-0285">Flavoprotein</keyword>
<comment type="catalytic activity">
    <reaction evidence="7">
        <text>a quinone + NADH + H(+) = a quinol + NAD(+)</text>
        <dbReference type="Rhea" id="RHEA:46160"/>
        <dbReference type="ChEBI" id="CHEBI:15378"/>
        <dbReference type="ChEBI" id="CHEBI:24646"/>
        <dbReference type="ChEBI" id="CHEBI:57540"/>
        <dbReference type="ChEBI" id="CHEBI:57945"/>
        <dbReference type="ChEBI" id="CHEBI:132124"/>
        <dbReference type="EC" id="1.6.5.9"/>
    </reaction>
</comment>
<dbReference type="Gene3D" id="3.50.50.100">
    <property type="match status" value="1"/>
</dbReference>
<organism evidence="10 11">
    <name type="scientific">Oceanispirochaeta crateris</name>
    <dbReference type="NCBI Taxonomy" id="2518645"/>
    <lineage>
        <taxon>Bacteria</taxon>
        <taxon>Pseudomonadati</taxon>
        <taxon>Spirochaetota</taxon>
        <taxon>Spirochaetia</taxon>
        <taxon>Spirochaetales</taxon>
        <taxon>Spirochaetaceae</taxon>
        <taxon>Oceanispirochaeta</taxon>
    </lineage>
</organism>
<dbReference type="EMBL" id="CP036150">
    <property type="protein sequence ID" value="QEN06927.1"/>
    <property type="molecule type" value="Genomic_DNA"/>
</dbReference>
<sequence length="689" mass="75541">MSKIVILGGGYAGIHAGKLLHKAFKKDKDMEITLIDKNPYHTLMTELHEIAGGRVDNHGCVKISFDRIFSGKIVNVVQDCITGLDPVKQVLSSDTASYEYDYLIMGTGAESTDFGIPGVKEHSFPLWSYQDALDIKDHIREMFRAASYEKDPEVRKTLMTFAVAGAGFTGVEMVGELIEKLPIMCREYKIDPSEVSLINVEGLGNILNMIPEKPRMKAQKYMEKKGVKIMLNALITKAEANSFTLKDGTQINCGTLIWTCGIKGGQFGVDTGLKVGHVDRLQVKETMQSADYENLFIVGDAQWFLENERPIPQIVEAAEQTASVAVHNIVSKIKGEDKKYTFKSNFHGFMVSIGGRYAVSHTGGISLSGIPAMALKHLVNVLYLHSVSGLNAWWKYIQHEIFDMKEGRTLVGGIISNHIQSLWAFPLRLWLGLMWLIEGLNKIGEGWLKFDLGSKSGWMFSRGIVQAGFGTPASYQPVASAAASGGADTMAAASDMAEAAAPVVADTVAAASDMVEAAAPVVADTVAAASGMADEIVNSAANVTHTATHALGKLWDTSGLVLKPDSLVVTWFRETFMDSMAVYIPYEIFQSMIISVEVLIGLALIGGLFVFPAAGVSIIMCFVFIFSGFFSWGQIWFIFAAVIMLGGAGRVLGLDYWVMPWLKRWWNGTTLAHKTYLYFGEPRNKKRKK</sequence>
<evidence type="ECO:0000256" key="1">
    <source>
        <dbReference type="ARBA" id="ARBA00005272"/>
    </source>
</evidence>
<dbReference type="RefSeq" id="WP_149485009.1">
    <property type="nucleotide sequence ID" value="NZ_CP036150.1"/>
</dbReference>
<gene>
    <name evidence="10" type="ORF">EXM22_02550</name>
</gene>
<evidence type="ECO:0000313" key="10">
    <source>
        <dbReference type="EMBL" id="QEN06927.1"/>
    </source>
</evidence>
<keyword evidence="4" id="KW-0274">FAD</keyword>
<keyword evidence="8" id="KW-0812">Transmembrane</keyword>
<accession>A0A5C1QHE9</accession>
<feature type="domain" description="FAD/NAD(P)-binding" evidence="9">
    <location>
        <begin position="3"/>
        <end position="320"/>
    </location>
</feature>
<evidence type="ECO:0000256" key="2">
    <source>
        <dbReference type="ARBA" id="ARBA00012637"/>
    </source>
</evidence>
<keyword evidence="8" id="KW-1133">Transmembrane helix</keyword>
<evidence type="ECO:0000256" key="3">
    <source>
        <dbReference type="ARBA" id="ARBA00022630"/>
    </source>
</evidence>
<evidence type="ECO:0000256" key="5">
    <source>
        <dbReference type="ARBA" id="ARBA00023002"/>
    </source>
</evidence>
<keyword evidence="5" id="KW-0560">Oxidoreductase</keyword>
<evidence type="ECO:0000256" key="8">
    <source>
        <dbReference type="SAM" id="Phobius"/>
    </source>
</evidence>
<feature type="transmembrane region" description="Helical" evidence="8">
    <location>
        <begin position="598"/>
        <end position="629"/>
    </location>
</feature>
<dbReference type="PRINTS" id="PR00368">
    <property type="entry name" value="FADPNR"/>
</dbReference>
<dbReference type="InterPro" id="IPR023753">
    <property type="entry name" value="FAD/NAD-binding_dom"/>
</dbReference>
<dbReference type="PANTHER" id="PTHR43706">
    <property type="entry name" value="NADH DEHYDROGENASE"/>
    <property type="match status" value="1"/>
</dbReference>
<dbReference type="InterPro" id="IPR045024">
    <property type="entry name" value="NDH-2"/>
</dbReference>
<dbReference type="AlphaFoldDB" id="A0A5C1QHE9"/>
<dbReference type="OrthoDB" id="9781621at2"/>